<dbReference type="Pfam" id="PF01565">
    <property type="entry name" value="FAD_binding_4"/>
    <property type="match status" value="1"/>
</dbReference>
<dbReference type="InterPro" id="IPR036318">
    <property type="entry name" value="FAD-bd_PCMH-like_sf"/>
</dbReference>
<gene>
    <name evidence="3" type="ORF">V1479_17170</name>
</gene>
<reference evidence="3 4" key="1">
    <citation type="submission" date="2024-01" db="EMBL/GenBank/DDBJ databases">
        <title>New evidence supports the origin of RcGTA from prophage.</title>
        <authorList>
            <person name="Xu Y."/>
            <person name="Liu B."/>
            <person name="Chen F."/>
        </authorList>
    </citation>
    <scope>NUCLEOTIDE SEQUENCE [LARGE SCALE GENOMIC DNA]</scope>
    <source>
        <strain evidence="3 4">CBW1107-2</strain>
    </source>
</reference>
<comment type="caution">
    <text evidence="3">The sequence shown here is derived from an EMBL/GenBank/DDBJ whole genome shotgun (WGS) entry which is preliminary data.</text>
</comment>
<dbReference type="Gene3D" id="3.30.465.10">
    <property type="match status" value="1"/>
</dbReference>
<dbReference type="PANTHER" id="PTHR11748:SF119">
    <property type="entry name" value="D-2-HYDROXYGLUTARATE DEHYDROGENASE"/>
    <property type="match status" value="1"/>
</dbReference>
<proteinExistence type="predicted"/>
<organism evidence="3 4">
    <name type="scientific">Neoaquamicrobium sediminum</name>
    <dbReference type="NCBI Taxonomy" id="1849104"/>
    <lineage>
        <taxon>Bacteria</taxon>
        <taxon>Pseudomonadati</taxon>
        <taxon>Pseudomonadota</taxon>
        <taxon>Alphaproteobacteria</taxon>
        <taxon>Hyphomicrobiales</taxon>
        <taxon>Phyllobacteriaceae</taxon>
        <taxon>Neoaquamicrobium</taxon>
    </lineage>
</organism>
<dbReference type="InterPro" id="IPR016169">
    <property type="entry name" value="FAD-bd_PCMH_sub2"/>
</dbReference>
<feature type="domain" description="FAD-binding PCMH-type" evidence="2">
    <location>
        <begin position="49"/>
        <end position="221"/>
    </location>
</feature>
<accession>A0ABV3WWK8</accession>
<dbReference type="PROSITE" id="PS51387">
    <property type="entry name" value="FAD_PCMH"/>
    <property type="match status" value="1"/>
</dbReference>
<dbReference type="SUPFAM" id="SSF56176">
    <property type="entry name" value="FAD-binding/transporter-associated domain-like"/>
    <property type="match status" value="1"/>
</dbReference>
<keyword evidence="1" id="KW-0274">FAD</keyword>
<dbReference type="InterPro" id="IPR006094">
    <property type="entry name" value="Oxid_FAD_bind_N"/>
</dbReference>
<dbReference type="EMBL" id="JAZHFV010000006">
    <property type="protein sequence ID" value="MEX4009045.1"/>
    <property type="molecule type" value="Genomic_DNA"/>
</dbReference>
<evidence type="ECO:0000313" key="4">
    <source>
        <dbReference type="Proteomes" id="UP001559025"/>
    </source>
</evidence>
<sequence>MSISGKNDIDWSAFASALGDVETFDTPSIVKKRSRDFFWYSPILNRELASCFGDLVAAPKSVEELKRCIAVAVEWNVPMVVRGGGTGNYGQAVPMEGGLIIDMTGVGQVLEIGPATVHVEAGAKIGAINEALADHGRALPLFPSTEAIATIGGFIAGGSGGIGSIRHGMLRDGGNVESIGVLSIEKEPQRHVFSGKDISAIHHAWGLNGIITDLVLRTVPSPRWINVIASFDTYKQAFEAGIALGSARELNLKLLTTVDGRIASSIRQLGDISSRGRDLLLVMVADEHLADALRLIEEHGGTTELELDDAAMKASGLPALSEFSYNHTTLQVLKQDRSVTNLQVTFRAPLDSAKLDPLRRIFGDEVLMHHEFALLNGELVAFDLPVVRYTSDERLFELARVYDEHGCPTSNPHVPYVEGGSMKPDFRHLAWKKRLDPHGLLNSPKSRFWDEVKHLTPDEIEALPPHQPVRKAS</sequence>
<dbReference type="InterPro" id="IPR016166">
    <property type="entry name" value="FAD-bd_PCMH"/>
</dbReference>
<evidence type="ECO:0000256" key="1">
    <source>
        <dbReference type="ARBA" id="ARBA00022827"/>
    </source>
</evidence>
<evidence type="ECO:0000313" key="3">
    <source>
        <dbReference type="EMBL" id="MEX4009045.1"/>
    </source>
</evidence>
<dbReference type="Proteomes" id="UP001559025">
    <property type="component" value="Unassembled WGS sequence"/>
</dbReference>
<evidence type="ECO:0000259" key="2">
    <source>
        <dbReference type="PROSITE" id="PS51387"/>
    </source>
</evidence>
<name>A0ABV3WWK8_9HYPH</name>
<dbReference type="PANTHER" id="PTHR11748">
    <property type="entry name" value="D-LACTATE DEHYDROGENASE"/>
    <property type="match status" value="1"/>
</dbReference>
<protein>
    <submittedName>
        <fullName evidence="3">FAD-binding oxidoreductase</fullName>
    </submittedName>
</protein>
<keyword evidence="4" id="KW-1185">Reference proteome</keyword>
<keyword evidence="1" id="KW-0285">Flavoprotein</keyword>
<dbReference type="RefSeq" id="WP_368804022.1">
    <property type="nucleotide sequence ID" value="NZ_JAZHFV010000006.1"/>
</dbReference>